<feature type="domain" description="N-acetyltransferase" evidence="1">
    <location>
        <begin position="14"/>
        <end position="168"/>
    </location>
</feature>
<evidence type="ECO:0000313" key="2">
    <source>
        <dbReference type="EMBL" id="MBA4493603.1"/>
    </source>
</evidence>
<name>A0A7W1WPM0_9BACL</name>
<dbReference type="RefSeq" id="WP_181750844.1">
    <property type="nucleotide sequence ID" value="NZ_JACEIQ010000003.1"/>
</dbReference>
<dbReference type="Gene3D" id="3.40.630.30">
    <property type="match status" value="1"/>
</dbReference>
<dbReference type="Pfam" id="PF13302">
    <property type="entry name" value="Acetyltransf_3"/>
    <property type="match status" value="1"/>
</dbReference>
<dbReference type="Proteomes" id="UP000535491">
    <property type="component" value="Unassembled WGS sequence"/>
</dbReference>
<dbReference type="InterPro" id="IPR000182">
    <property type="entry name" value="GNAT_dom"/>
</dbReference>
<gene>
    <name evidence="2" type="ORF">H1191_04715</name>
</gene>
<protein>
    <submittedName>
        <fullName evidence="2">GNAT family N-acetyltransferase</fullName>
    </submittedName>
</protein>
<evidence type="ECO:0000313" key="3">
    <source>
        <dbReference type="Proteomes" id="UP000535491"/>
    </source>
</evidence>
<evidence type="ECO:0000259" key="1">
    <source>
        <dbReference type="PROSITE" id="PS51186"/>
    </source>
</evidence>
<dbReference type="GO" id="GO:0016747">
    <property type="term" value="F:acyltransferase activity, transferring groups other than amino-acyl groups"/>
    <property type="evidence" value="ECO:0007669"/>
    <property type="project" value="InterPro"/>
</dbReference>
<accession>A0A7W1WPM0</accession>
<dbReference type="PROSITE" id="PS51186">
    <property type="entry name" value="GNAT"/>
    <property type="match status" value="1"/>
</dbReference>
<proteinExistence type="predicted"/>
<dbReference type="AlphaFoldDB" id="A0A7W1WPM0"/>
<dbReference type="SUPFAM" id="SSF55729">
    <property type="entry name" value="Acyl-CoA N-acyltransferases (Nat)"/>
    <property type="match status" value="1"/>
</dbReference>
<dbReference type="InterPro" id="IPR016181">
    <property type="entry name" value="Acyl_CoA_acyltransferase"/>
</dbReference>
<dbReference type="PANTHER" id="PTHR43415:SF3">
    <property type="entry name" value="GNAT-FAMILY ACETYLTRANSFERASE"/>
    <property type="match status" value="1"/>
</dbReference>
<dbReference type="PANTHER" id="PTHR43415">
    <property type="entry name" value="SPERMIDINE N(1)-ACETYLTRANSFERASE"/>
    <property type="match status" value="1"/>
</dbReference>
<organism evidence="2 3">
    <name type="scientific">Paenactinomyces guangxiensis</name>
    <dbReference type="NCBI Taxonomy" id="1490290"/>
    <lineage>
        <taxon>Bacteria</taxon>
        <taxon>Bacillati</taxon>
        <taxon>Bacillota</taxon>
        <taxon>Bacilli</taxon>
        <taxon>Bacillales</taxon>
        <taxon>Thermoactinomycetaceae</taxon>
        <taxon>Paenactinomyces</taxon>
    </lineage>
</organism>
<keyword evidence="2" id="KW-0808">Transferase</keyword>
<keyword evidence="3" id="KW-1185">Reference proteome</keyword>
<comment type="caution">
    <text evidence="2">The sequence shown here is derived from an EMBL/GenBank/DDBJ whole genome shotgun (WGS) entry which is preliminary data.</text>
</comment>
<dbReference type="EMBL" id="JACEIQ010000003">
    <property type="protein sequence ID" value="MBA4493603.1"/>
    <property type="molecule type" value="Genomic_DNA"/>
</dbReference>
<sequence length="173" mass="20448">MGQENEIILQSNRIILRRTTLQDLDFVLETEHHEENRLFITPWTEDQHRELLSDRDKRHLIIETVTDRKKAGYVMIGGVTDVNRSIEIIRIVIREKGKGLGKETLRLIKRWAFGELQAHRLWLDVKDFNDRARSLYKKEGFVEEGKLRDCLKAGENFHSLIIMSILAHEYKKL</sequence>
<reference evidence="2 3" key="1">
    <citation type="submission" date="2020-07" db="EMBL/GenBank/DDBJ databases">
        <authorList>
            <person name="Feng H."/>
        </authorList>
    </citation>
    <scope>NUCLEOTIDE SEQUENCE [LARGE SCALE GENOMIC DNA]</scope>
    <source>
        <strain evidence="3">s-10</strain>
    </source>
</reference>